<organism evidence="1">
    <name type="scientific">viral metagenome</name>
    <dbReference type="NCBI Taxonomy" id="1070528"/>
    <lineage>
        <taxon>unclassified sequences</taxon>
        <taxon>metagenomes</taxon>
        <taxon>organismal metagenomes</taxon>
    </lineage>
</organism>
<protein>
    <submittedName>
        <fullName evidence="1">Uncharacterized protein</fullName>
    </submittedName>
</protein>
<dbReference type="AlphaFoldDB" id="A0A6C0DYU9"/>
<reference evidence="1" key="1">
    <citation type="journal article" date="2020" name="Nature">
        <title>Giant virus diversity and host interactions through global metagenomics.</title>
        <authorList>
            <person name="Schulz F."/>
            <person name="Roux S."/>
            <person name="Paez-Espino D."/>
            <person name="Jungbluth S."/>
            <person name="Walsh D.A."/>
            <person name="Denef V.J."/>
            <person name="McMahon K.D."/>
            <person name="Konstantinidis K.T."/>
            <person name="Eloe-Fadrosh E.A."/>
            <person name="Kyrpides N.C."/>
            <person name="Woyke T."/>
        </authorList>
    </citation>
    <scope>NUCLEOTIDE SEQUENCE</scope>
    <source>
        <strain evidence="1">GVMAG-M-3300023174-92</strain>
    </source>
</reference>
<name>A0A6C0DYU9_9ZZZZ</name>
<accession>A0A6C0DYU9</accession>
<sequence length="166" mass="19213">MISIFDISNTDIGLWEFYKDESICREVWSNTMEVDIAELIKGVNEIVELHVGKLPNIEKLSKELHLSIKNLYMSERTTKEIYERVKDESGVTNIMFFMEKRENTALCFCNIFGCLEDCKSYVINIRLTISRPMNAVAQLKCNQLMNYKIDRRMVSKLASGSPPNKT</sequence>
<evidence type="ECO:0000313" key="1">
    <source>
        <dbReference type="EMBL" id="QHT21483.1"/>
    </source>
</evidence>
<dbReference type="EMBL" id="MN739693">
    <property type="protein sequence ID" value="QHT21483.1"/>
    <property type="molecule type" value="Genomic_DNA"/>
</dbReference>
<proteinExistence type="predicted"/>